<dbReference type="SUPFAM" id="SSF53795">
    <property type="entry name" value="PEP carboxykinase-like"/>
    <property type="match status" value="1"/>
</dbReference>
<dbReference type="Pfam" id="PF02603">
    <property type="entry name" value="Hpr_kinase_N"/>
    <property type="match status" value="1"/>
</dbReference>
<dbReference type="GO" id="GO:0004712">
    <property type="term" value="F:protein serine/threonine/tyrosine kinase activity"/>
    <property type="evidence" value="ECO:0007669"/>
    <property type="project" value="UniProtKB-UniRule"/>
</dbReference>
<evidence type="ECO:0000259" key="14">
    <source>
        <dbReference type="Pfam" id="PF02603"/>
    </source>
</evidence>
<sequence>MNAITAKTLYEEKKEDFQFEIITGGEYLERRKITSCDIFRPGLALAGYTGYFLSERIMIIGKTETSYLKTLDEKTKAKRIATVMRLGTPCVIVTKRLKIDKHFIEEAQKRKIPILRTPLSTTPFIHGLSTYLDYKLAPTLFVHGTLMDIYGVGVLFLGKPGIGKSECALDLVERGHRLVADDLVKIVRRGEMLIGTGAEKSDKLKHHIEIRGVGIVDIFRIFGVKAVRLRKRIEVIIELVHWEETKGEYERLGIKRKLKSILGVKIPYIKLPLTPGKNISVIAEVVAMNYLLKLRGINVAKEYNEELQRVIFKKEIPSVHFDEDIE</sequence>
<evidence type="ECO:0000256" key="11">
    <source>
        <dbReference type="ARBA" id="ARBA00023268"/>
    </source>
</evidence>
<feature type="binding site" evidence="13">
    <location>
        <position position="165"/>
    </location>
    <ligand>
        <name>Mg(2+)</name>
        <dbReference type="ChEBI" id="CHEBI:18420"/>
    </ligand>
</feature>
<dbReference type="EC" id="2.7.4.-" evidence="13"/>
<evidence type="ECO:0000256" key="12">
    <source>
        <dbReference type="ARBA" id="ARBA00047657"/>
    </source>
</evidence>
<reference evidence="16" key="1">
    <citation type="journal article" date="2020" name="mSystems">
        <title>Genome- and Community-Level Interaction Insights into Carbon Utilization and Element Cycling Functions of Hydrothermarchaeota in Hydrothermal Sediment.</title>
        <authorList>
            <person name="Zhou Z."/>
            <person name="Liu Y."/>
            <person name="Xu W."/>
            <person name="Pan J."/>
            <person name="Luo Z.H."/>
            <person name="Li M."/>
        </authorList>
    </citation>
    <scope>NUCLEOTIDE SEQUENCE [LARGE SCALE GENOMIC DNA]</scope>
    <source>
        <strain evidence="16">SpSt-774</strain>
    </source>
</reference>
<evidence type="ECO:0000256" key="5">
    <source>
        <dbReference type="ARBA" id="ARBA00022679"/>
    </source>
</evidence>
<dbReference type="InterPro" id="IPR003755">
    <property type="entry name" value="HPr(Ser)_kin/Pase"/>
</dbReference>
<dbReference type="EC" id="2.7.11.-" evidence="13"/>
<evidence type="ECO:0000256" key="9">
    <source>
        <dbReference type="ARBA" id="ARBA00022840"/>
    </source>
</evidence>
<keyword evidence="4 13" id="KW-0723">Serine/threonine-protein kinase</keyword>
<dbReference type="GO" id="GO:0005524">
    <property type="term" value="F:ATP binding"/>
    <property type="evidence" value="ECO:0007669"/>
    <property type="project" value="UniProtKB-UniRule"/>
</dbReference>
<evidence type="ECO:0000313" key="16">
    <source>
        <dbReference type="EMBL" id="HGV98522.1"/>
    </source>
</evidence>
<feature type="active site" description="Proton acceptor; for phosphorylation activity. Proton donor; for dephosphorylation activity" evidence="13">
    <location>
        <position position="182"/>
    </location>
</feature>
<comment type="subunit">
    <text evidence="13">Homohexamer.</text>
</comment>
<comment type="function">
    <text evidence="13">Catalyzes the ATP- as well as the pyrophosphate-dependent phosphorylation of a specific serine residue in HPr, a phosphocarrier protein of the phosphoenolpyruvate-dependent sugar phosphotransferase system (PTS). HprK/P also catalyzes the pyrophosphate-producing, inorganic phosphate-dependent dephosphorylation (phosphorolysis) of seryl-phosphorylated HPr (P-Ser-HPr).</text>
</comment>
<dbReference type="GO" id="GO:0000287">
    <property type="term" value="F:magnesium ion binding"/>
    <property type="evidence" value="ECO:0007669"/>
    <property type="project" value="UniProtKB-UniRule"/>
</dbReference>
<organism evidence="16">
    <name type="scientific">candidate division WOR-3 bacterium</name>
    <dbReference type="NCBI Taxonomy" id="2052148"/>
    <lineage>
        <taxon>Bacteria</taxon>
        <taxon>Bacteria division WOR-3</taxon>
    </lineage>
</organism>
<dbReference type="FunFam" id="3.40.50.300:FF:000174">
    <property type="entry name" value="HPr kinase/phosphorylase"/>
    <property type="match status" value="1"/>
</dbReference>
<comment type="caution">
    <text evidence="13">Lacks conserved residue(s) required for the propagation of feature annotation.</text>
</comment>
<dbReference type="Gene3D" id="3.40.1390.20">
    <property type="entry name" value="HprK N-terminal domain-like"/>
    <property type="match status" value="1"/>
</dbReference>
<dbReference type="GO" id="GO:0006109">
    <property type="term" value="P:regulation of carbohydrate metabolic process"/>
    <property type="evidence" value="ECO:0007669"/>
    <property type="project" value="UniProtKB-UniRule"/>
</dbReference>
<feature type="domain" description="HPr kinase/phosphorylase C-terminal" evidence="15">
    <location>
        <begin position="135"/>
        <end position="305"/>
    </location>
</feature>
<keyword evidence="9 13" id="KW-0067">ATP-binding</keyword>
<keyword evidence="8 13" id="KW-0418">Kinase</keyword>
<dbReference type="SUPFAM" id="SSF75138">
    <property type="entry name" value="HprK N-terminal domain-like"/>
    <property type="match status" value="1"/>
</dbReference>
<dbReference type="Pfam" id="PF07475">
    <property type="entry name" value="Hpr_kinase_C"/>
    <property type="match status" value="1"/>
</dbReference>
<feature type="active site" evidence="13">
    <location>
        <position position="251"/>
    </location>
</feature>
<feature type="region of interest" description="Important for the catalytic mechanism of dephosphorylation" evidence="13">
    <location>
        <begin position="272"/>
        <end position="277"/>
    </location>
</feature>
<accession>A0A7C4TES5</accession>
<comment type="domain">
    <text evidence="13">The Walker A ATP-binding motif also binds Pi and PPi.</text>
</comment>
<comment type="cofactor">
    <cofactor evidence="2 13">
        <name>Mg(2+)</name>
        <dbReference type="ChEBI" id="CHEBI:18420"/>
    </cofactor>
</comment>
<dbReference type="NCBIfam" id="TIGR00679">
    <property type="entry name" value="hpr-ser"/>
    <property type="match status" value="1"/>
</dbReference>
<keyword evidence="10 13" id="KW-0460">Magnesium</keyword>
<dbReference type="InterPro" id="IPR011126">
    <property type="entry name" value="Hpr_kin/Pase_Hpr_N"/>
</dbReference>
<dbReference type="GO" id="GO:0000155">
    <property type="term" value="F:phosphorelay sensor kinase activity"/>
    <property type="evidence" value="ECO:0007669"/>
    <property type="project" value="InterPro"/>
</dbReference>
<protein>
    <recommendedName>
        <fullName evidence="13">HPr kinase/phosphorylase</fullName>
        <shortName evidence="13">HPrK/P</shortName>
        <ecNumber evidence="13">2.7.11.-</ecNumber>
        <ecNumber evidence="13">2.7.4.-</ecNumber>
    </recommendedName>
    <alternativeName>
        <fullName evidence="13">HPr(Ser) kinase/phosphorylase</fullName>
    </alternativeName>
</protein>
<dbReference type="HAMAP" id="MF_01249">
    <property type="entry name" value="HPr_kinase"/>
    <property type="match status" value="1"/>
</dbReference>
<keyword evidence="6 13" id="KW-0479">Metal-binding</keyword>
<comment type="catalytic activity">
    <reaction evidence="1 13">
        <text>[HPr protein]-L-serine + ATP = [HPr protein]-O-phospho-L-serine + ADP + H(+)</text>
        <dbReference type="Rhea" id="RHEA:46600"/>
        <dbReference type="Rhea" id="RHEA-COMP:11602"/>
        <dbReference type="Rhea" id="RHEA-COMP:11603"/>
        <dbReference type="ChEBI" id="CHEBI:15378"/>
        <dbReference type="ChEBI" id="CHEBI:29999"/>
        <dbReference type="ChEBI" id="CHEBI:30616"/>
        <dbReference type="ChEBI" id="CHEBI:83421"/>
        <dbReference type="ChEBI" id="CHEBI:456216"/>
    </reaction>
</comment>
<evidence type="ECO:0000256" key="7">
    <source>
        <dbReference type="ARBA" id="ARBA00022741"/>
    </source>
</evidence>
<dbReference type="InterPro" id="IPR027417">
    <property type="entry name" value="P-loop_NTPase"/>
</dbReference>
<evidence type="ECO:0000259" key="15">
    <source>
        <dbReference type="Pfam" id="PF07475"/>
    </source>
</evidence>
<dbReference type="AlphaFoldDB" id="A0A7C4TES5"/>
<name>A0A7C4TES5_UNCW3</name>
<evidence type="ECO:0000256" key="10">
    <source>
        <dbReference type="ARBA" id="ARBA00022842"/>
    </source>
</evidence>
<keyword evidence="7 13" id="KW-0547">Nucleotide-binding</keyword>
<feature type="domain" description="HPr(Ser) kinase/phosphorylase N-terminal" evidence="14">
    <location>
        <begin position="7"/>
        <end position="132"/>
    </location>
</feature>
<dbReference type="GO" id="GO:0004674">
    <property type="term" value="F:protein serine/threonine kinase activity"/>
    <property type="evidence" value="ECO:0007669"/>
    <property type="project" value="UniProtKB-KW"/>
</dbReference>
<gene>
    <name evidence="13 16" type="primary">hprK</name>
    <name evidence="16" type="ORF">ENV60_09550</name>
</gene>
<evidence type="ECO:0000256" key="1">
    <source>
        <dbReference type="ARBA" id="ARBA00001120"/>
    </source>
</evidence>
<evidence type="ECO:0000256" key="13">
    <source>
        <dbReference type="HAMAP-Rule" id="MF_01249"/>
    </source>
</evidence>
<keyword evidence="11 13" id="KW-0511">Multifunctional enzyme</keyword>
<dbReference type="PANTHER" id="PTHR30305">
    <property type="entry name" value="PROTEIN YJDM-RELATED"/>
    <property type="match status" value="1"/>
</dbReference>
<evidence type="ECO:0000256" key="2">
    <source>
        <dbReference type="ARBA" id="ARBA00001946"/>
    </source>
</evidence>
<evidence type="ECO:0000256" key="8">
    <source>
        <dbReference type="ARBA" id="ARBA00022777"/>
    </source>
</evidence>
<dbReference type="PANTHER" id="PTHR30305:SF1">
    <property type="entry name" value="HPR KINASE_PHOSPHORYLASE"/>
    <property type="match status" value="1"/>
</dbReference>
<feature type="region of interest" description="Important for the catalytic mechanism of both phosphorylation and dephosphorylation" evidence="13">
    <location>
        <begin position="208"/>
        <end position="217"/>
    </location>
</feature>
<dbReference type="EMBL" id="DTGZ01000179">
    <property type="protein sequence ID" value="HGV98522.1"/>
    <property type="molecule type" value="Genomic_DNA"/>
</dbReference>
<evidence type="ECO:0000256" key="6">
    <source>
        <dbReference type="ARBA" id="ARBA00022723"/>
    </source>
</evidence>
<proteinExistence type="inferred from homology"/>
<dbReference type="CDD" id="cd01918">
    <property type="entry name" value="HprK_C"/>
    <property type="match status" value="1"/>
</dbReference>
<evidence type="ECO:0000256" key="3">
    <source>
        <dbReference type="ARBA" id="ARBA00006883"/>
    </source>
</evidence>
<feature type="active site" evidence="13">
    <location>
        <position position="143"/>
    </location>
</feature>
<comment type="miscellaneous">
    <text evidence="13">Both phosphorylation and phosphorolysis are carried out by the same active site and suggest a common mechanism for both reactions.</text>
</comment>
<evidence type="ECO:0000256" key="4">
    <source>
        <dbReference type="ARBA" id="ARBA00022527"/>
    </source>
</evidence>
<dbReference type="Gene3D" id="3.40.50.300">
    <property type="entry name" value="P-loop containing nucleotide triphosphate hydrolases"/>
    <property type="match status" value="1"/>
</dbReference>
<feature type="active site" evidence="13">
    <location>
        <position position="164"/>
    </location>
</feature>
<comment type="catalytic activity">
    <reaction evidence="12 13">
        <text>[HPr protein]-O-phospho-L-serine + phosphate + H(+) = [HPr protein]-L-serine + diphosphate</text>
        <dbReference type="Rhea" id="RHEA:46604"/>
        <dbReference type="Rhea" id="RHEA-COMP:11602"/>
        <dbReference type="Rhea" id="RHEA-COMP:11603"/>
        <dbReference type="ChEBI" id="CHEBI:15378"/>
        <dbReference type="ChEBI" id="CHEBI:29999"/>
        <dbReference type="ChEBI" id="CHEBI:33019"/>
        <dbReference type="ChEBI" id="CHEBI:43474"/>
        <dbReference type="ChEBI" id="CHEBI:83421"/>
    </reaction>
</comment>
<comment type="similarity">
    <text evidence="3 13">Belongs to the HPrK/P family.</text>
</comment>
<dbReference type="InterPro" id="IPR028979">
    <property type="entry name" value="Ser_kin/Pase_Hpr-like_N_sf"/>
</dbReference>
<dbReference type="InterPro" id="IPR011104">
    <property type="entry name" value="Hpr_kin/Pase_C"/>
</dbReference>
<feature type="binding site" evidence="13">
    <location>
        <position position="209"/>
    </location>
    <ligand>
        <name>Mg(2+)</name>
        <dbReference type="ChEBI" id="CHEBI:18420"/>
    </ligand>
</feature>
<comment type="caution">
    <text evidence="16">The sequence shown here is derived from an EMBL/GenBank/DDBJ whole genome shotgun (WGS) entry which is preliminary data.</text>
</comment>
<keyword evidence="5 13" id="KW-0808">Transferase</keyword>